<dbReference type="EMBL" id="JAOPGA020000370">
    <property type="protein sequence ID" value="KAL0478366.1"/>
    <property type="molecule type" value="Genomic_DNA"/>
</dbReference>
<proteinExistence type="predicted"/>
<feature type="region of interest" description="Disordered" evidence="1">
    <location>
        <begin position="50"/>
        <end position="79"/>
    </location>
</feature>
<keyword evidence="3" id="KW-1185">Reference proteome</keyword>
<organism evidence="2 3">
    <name type="scientific">Acrasis kona</name>
    <dbReference type="NCBI Taxonomy" id="1008807"/>
    <lineage>
        <taxon>Eukaryota</taxon>
        <taxon>Discoba</taxon>
        <taxon>Heterolobosea</taxon>
        <taxon>Tetramitia</taxon>
        <taxon>Eutetramitia</taxon>
        <taxon>Acrasidae</taxon>
        <taxon>Acrasis</taxon>
    </lineage>
</organism>
<protein>
    <submittedName>
        <fullName evidence="2">GTP cyclohydrolase</fullName>
    </submittedName>
</protein>
<dbReference type="Proteomes" id="UP001431209">
    <property type="component" value="Unassembled WGS sequence"/>
</dbReference>
<accession>A0AAW2YN53</accession>
<reference evidence="2 3" key="1">
    <citation type="submission" date="2024-03" db="EMBL/GenBank/DDBJ databases">
        <title>The Acrasis kona genome and developmental transcriptomes reveal deep origins of eukaryotic multicellular pathways.</title>
        <authorList>
            <person name="Sheikh S."/>
            <person name="Fu C.-J."/>
            <person name="Brown M.W."/>
            <person name="Baldauf S.L."/>
        </authorList>
    </citation>
    <scope>NUCLEOTIDE SEQUENCE [LARGE SCALE GENOMIC DNA]</scope>
    <source>
        <strain evidence="2 3">ATCC MYA-3509</strain>
    </source>
</reference>
<sequence length="277" mass="31035">MANTNTNGFTEKIPEYQRIITLCFNGYVKFEIPQPPPIPVTPVLEVQVETPTKKGSAGRKTPKVTNPTTATLKKSKKEESAPVVKKQQIQTVTQIEEPPIPPLVTYVFAFLFNGKLVRSDRIENQAFNITVNHEFTISDPNEIASYESKSLDIGLFKVNKIIDDPRAKKVDKKQRAPSAKKPTVANPTAQTKTTTLKTATEIPKDQQILQSIIAEEGTSEGVELLYSFAVDLRTFLFGSKRVSKRLFQDDLQNVYFSNLNVLLTLNEHLLSADALEW</sequence>
<evidence type="ECO:0000313" key="2">
    <source>
        <dbReference type="EMBL" id="KAL0478366.1"/>
    </source>
</evidence>
<evidence type="ECO:0000256" key="1">
    <source>
        <dbReference type="SAM" id="MobiDB-lite"/>
    </source>
</evidence>
<dbReference type="AlphaFoldDB" id="A0AAW2YN53"/>
<evidence type="ECO:0000313" key="3">
    <source>
        <dbReference type="Proteomes" id="UP001431209"/>
    </source>
</evidence>
<feature type="region of interest" description="Disordered" evidence="1">
    <location>
        <begin position="167"/>
        <end position="188"/>
    </location>
</feature>
<gene>
    <name evidence="2" type="ORF">AKO1_008595</name>
</gene>
<comment type="caution">
    <text evidence="2">The sequence shown here is derived from an EMBL/GenBank/DDBJ whole genome shotgun (WGS) entry which is preliminary data.</text>
</comment>
<name>A0AAW2YN53_9EUKA</name>
<feature type="compositionally biased region" description="Polar residues" evidence="1">
    <location>
        <begin position="63"/>
        <end position="72"/>
    </location>
</feature>